<keyword evidence="3" id="KW-1185">Reference proteome</keyword>
<feature type="region of interest" description="Disordered" evidence="1">
    <location>
        <begin position="303"/>
        <end position="324"/>
    </location>
</feature>
<protein>
    <submittedName>
        <fullName evidence="2">10094_t:CDS:1</fullName>
    </submittedName>
</protein>
<gene>
    <name evidence="2" type="ORF">FMOSSE_LOCUS12416</name>
</gene>
<evidence type="ECO:0000313" key="2">
    <source>
        <dbReference type="EMBL" id="CAG8671147.1"/>
    </source>
</evidence>
<name>A0A9N9EAU3_FUNMO</name>
<reference evidence="2" key="1">
    <citation type="submission" date="2021-06" db="EMBL/GenBank/DDBJ databases">
        <authorList>
            <person name="Kallberg Y."/>
            <person name="Tangrot J."/>
            <person name="Rosling A."/>
        </authorList>
    </citation>
    <scope>NUCLEOTIDE SEQUENCE</scope>
    <source>
        <strain evidence="2">87-6 pot B 2015</strain>
    </source>
</reference>
<accession>A0A9N9EAU3</accession>
<evidence type="ECO:0000313" key="3">
    <source>
        <dbReference type="Proteomes" id="UP000789375"/>
    </source>
</evidence>
<sequence length="691" mass="78005">LIRFLRSDSKLEGLELDDNFFTKLRDENITGDLFLKLTGWNFKEYGITLKQALELEDYIKELYNRTGALGVHYVKGSGSKSRMEQNIVLLASLPQFTSTMADNKPYPGNAALITYLDNNDPSNWSFSDFLSSNFNTIVNSPPDASDINTLNGTWWKRFTFEVEAKGHKAVKGHLLGIQKIFYNVISTRLEITRQQNITISKSKVNIIADKQGINLVRASCEFHGSEMIAEYSLNRSNPKRDLNGDDIESYLFSKKRRSTDDYTSTPPNRIRNSSPQPYNEESSSSDSEIAPVSLTNVFSEVQKQESNNLTESNIKATDSKGKKSTRGYINNDIAKEVLMTYGMCVLLGKKLIYRGVDILGSAHTNMGKSGATKSPLCIGVINVHNSDCTKFLSDEFKNFISSQLQDPECQAIYFDKEQHIPKFVVDCEVEVIQFLKKFSDVGDLESLAKCLNENQIDMGNASNDLIYARTLLDHFFFMYKNDILLQPMSECELNTYIWTPLIRKAFFGRADMKLSCGELASNSYEKLKELLNIGGRSAPRLDGKGLLKALGTELLVQEDGVLSTRGKRKGDLNKLEYCLKIILTTLYIALPTSAKDYITQIEAYSLQSNGFRLTVSVSKYLFENAIITMDLQDVEIPKTVEGFPKLIKAIKVILSWKSRTRKNTQRFYEVLKLGNEHLENGTQFSPKKISA</sequence>
<dbReference type="AlphaFoldDB" id="A0A9N9EAU3"/>
<feature type="compositionally biased region" description="Polar residues" evidence="1">
    <location>
        <begin position="261"/>
        <end position="289"/>
    </location>
</feature>
<comment type="caution">
    <text evidence="2">The sequence shown here is derived from an EMBL/GenBank/DDBJ whole genome shotgun (WGS) entry which is preliminary data.</text>
</comment>
<proteinExistence type="predicted"/>
<feature type="region of interest" description="Disordered" evidence="1">
    <location>
        <begin position="257"/>
        <end position="289"/>
    </location>
</feature>
<evidence type="ECO:0000256" key="1">
    <source>
        <dbReference type="SAM" id="MobiDB-lite"/>
    </source>
</evidence>
<dbReference type="Proteomes" id="UP000789375">
    <property type="component" value="Unassembled WGS sequence"/>
</dbReference>
<feature type="non-terminal residue" evidence="2">
    <location>
        <position position="691"/>
    </location>
</feature>
<feature type="compositionally biased region" description="Polar residues" evidence="1">
    <location>
        <begin position="303"/>
        <end position="316"/>
    </location>
</feature>
<dbReference type="EMBL" id="CAJVPP010005888">
    <property type="protein sequence ID" value="CAG8671147.1"/>
    <property type="molecule type" value="Genomic_DNA"/>
</dbReference>
<organism evidence="2 3">
    <name type="scientific">Funneliformis mosseae</name>
    <name type="common">Endomycorrhizal fungus</name>
    <name type="synonym">Glomus mosseae</name>
    <dbReference type="NCBI Taxonomy" id="27381"/>
    <lineage>
        <taxon>Eukaryota</taxon>
        <taxon>Fungi</taxon>
        <taxon>Fungi incertae sedis</taxon>
        <taxon>Mucoromycota</taxon>
        <taxon>Glomeromycotina</taxon>
        <taxon>Glomeromycetes</taxon>
        <taxon>Glomerales</taxon>
        <taxon>Glomeraceae</taxon>
        <taxon>Funneliformis</taxon>
    </lineage>
</organism>